<gene>
    <name evidence="7" type="primary">atpH</name>
    <name evidence="7" type="ORF">GLV81_02890</name>
</gene>
<dbReference type="AlphaFoldDB" id="A0A6I6GAP6"/>
<reference evidence="7 8" key="1">
    <citation type="submission" date="2019-11" db="EMBL/GenBank/DDBJ databases">
        <authorList>
            <person name="Im W.T."/>
        </authorList>
    </citation>
    <scope>NUCLEOTIDE SEQUENCE [LARGE SCALE GENOMIC DNA]</scope>
    <source>
        <strain evidence="7 8">SB-02</strain>
    </source>
</reference>
<keyword evidence="3" id="KW-0375">Hydrogen ion transport</keyword>
<evidence type="ECO:0000256" key="3">
    <source>
        <dbReference type="ARBA" id="ARBA00022781"/>
    </source>
</evidence>
<evidence type="ECO:0000256" key="4">
    <source>
        <dbReference type="ARBA" id="ARBA00023065"/>
    </source>
</evidence>
<sequence length="132" mass="14363">MVNPRLAGRYAKSLIDIAVEKNVLEAIKADVAFLLTAINSSPELKSLLRSPIIKADKKTAVMDAICKGRVNAITEAFCRLLVSKSRENALPEILGAFNEQYNALKGIQQVKITTAQPLSEDVKASLLNKLKA</sequence>
<evidence type="ECO:0000313" key="8">
    <source>
        <dbReference type="Proteomes" id="UP000426027"/>
    </source>
</evidence>
<dbReference type="PRINTS" id="PR00125">
    <property type="entry name" value="ATPASEDELTA"/>
</dbReference>
<keyword evidence="6" id="KW-0066">ATP synthesis</keyword>
<evidence type="ECO:0000256" key="1">
    <source>
        <dbReference type="ARBA" id="ARBA00004370"/>
    </source>
</evidence>
<dbReference type="InterPro" id="IPR026015">
    <property type="entry name" value="ATP_synth_OSCP/delta_N_sf"/>
</dbReference>
<evidence type="ECO:0000256" key="5">
    <source>
        <dbReference type="ARBA" id="ARBA00023136"/>
    </source>
</evidence>
<dbReference type="GO" id="GO:0046933">
    <property type="term" value="F:proton-transporting ATP synthase activity, rotational mechanism"/>
    <property type="evidence" value="ECO:0007669"/>
    <property type="project" value="InterPro"/>
</dbReference>
<keyword evidence="8" id="KW-1185">Reference proteome</keyword>
<organism evidence="7 8">
    <name type="scientific">Phnomibacter ginsenosidimutans</name>
    <dbReference type="NCBI Taxonomy" id="2676868"/>
    <lineage>
        <taxon>Bacteria</taxon>
        <taxon>Pseudomonadati</taxon>
        <taxon>Bacteroidota</taxon>
        <taxon>Chitinophagia</taxon>
        <taxon>Chitinophagales</taxon>
        <taxon>Chitinophagaceae</taxon>
        <taxon>Phnomibacter</taxon>
    </lineage>
</organism>
<dbReference type="KEGG" id="fls:GLV81_02890"/>
<dbReference type="SUPFAM" id="SSF47928">
    <property type="entry name" value="N-terminal domain of the delta subunit of the F1F0-ATP synthase"/>
    <property type="match status" value="1"/>
</dbReference>
<dbReference type="Pfam" id="PF00213">
    <property type="entry name" value="OSCP"/>
    <property type="match status" value="1"/>
</dbReference>
<dbReference type="InterPro" id="IPR000711">
    <property type="entry name" value="ATPase_OSCP/dsu"/>
</dbReference>
<dbReference type="EMBL" id="CP046566">
    <property type="protein sequence ID" value="QGW27190.1"/>
    <property type="molecule type" value="Genomic_DNA"/>
</dbReference>
<evidence type="ECO:0000256" key="2">
    <source>
        <dbReference type="ARBA" id="ARBA00022448"/>
    </source>
</evidence>
<dbReference type="RefSeq" id="WP_157476701.1">
    <property type="nucleotide sequence ID" value="NZ_CP046566.1"/>
</dbReference>
<proteinExistence type="predicted"/>
<keyword evidence="4" id="KW-0406">Ion transport</keyword>
<keyword evidence="2" id="KW-0813">Transport</keyword>
<protein>
    <submittedName>
        <fullName evidence="7">ATP synthase F1 subunit delta</fullName>
    </submittedName>
</protein>
<evidence type="ECO:0000313" key="7">
    <source>
        <dbReference type="EMBL" id="QGW27190.1"/>
    </source>
</evidence>
<accession>A0A6I6GAP6</accession>
<dbReference type="Proteomes" id="UP000426027">
    <property type="component" value="Chromosome"/>
</dbReference>
<dbReference type="NCBIfam" id="TIGR01145">
    <property type="entry name" value="ATP_synt_delta"/>
    <property type="match status" value="1"/>
</dbReference>
<keyword evidence="5" id="KW-0472">Membrane</keyword>
<dbReference type="Gene3D" id="1.10.520.20">
    <property type="entry name" value="N-terminal domain of the delta subunit of the F1F0-ATP synthase"/>
    <property type="match status" value="1"/>
</dbReference>
<dbReference type="PANTHER" id="PTHR11910">
    <property type="entry name" value="ATP SYNTHASE DELTA CHAIN"/>
    <property type="match status" value="1"/>
</dbReference>
<evidence type="ECO:0000256" key="6">
    <source>
        <dbReference type="ARBA" id="ARBA00023310"/>
    </source>
</evidence>
<dbReference type="GO" id="GO:0016020">
    <property type="term" value="C:membrane"/>
    <property type="evidence" value="ECO:0007669"/>
    <property type="project" value="UniProtKB-SubCell"/>
</dbReference>
<comment type="subcellular location">
    <subcellularLocation>
        <location evidence="1">Membrane</location>
    </subcellularLocation>
</comment>
<name>A0A6I6GAP6_9BACT</name>